<dbReference type="Proteomes" id="UP000034196">
    <property type="component" value="Unassembled WGS sequence"/>
</dbReference>
<name>A0A1J4NKU7_9ACTN</name>
<accession>A0A1J4NKU7</accession>
<dbReference type="EMBL" id="LAVA02000136">
    <property type="protein sequence ID" value="OIJ62786.1"/>
    <property type="molecule type" value="Genomic_DNA"/>
</dbReference>
<sequence>MTGEVFEAGEPVGDAGRAVHRPESTMLWAQVARPAIRVRGGAAVESMAADRTNGRGYRALRQGGKSQADLFSYRLRTLARLGTRFL</sequence>
<protein>
    <submittedName>
        <fullName evidence="1">Uncharacterized protein</fullName>
    </submittedName>
</protein>
<reference evidence="1" key="1">
    <citation type="submission" date="2016-10" db="EMBL/GenBank/DDBJ databases">
        <title>Genome sequence of Streptomyces mangrovisoli MUSC 149.</title>
        <authorList>
            <person name="Lee L.-H."/>
            <person name="Ser H.-L."/>
        </authorList>
    </citation>
    <scope>NUCLEOTIDE SEQUENCE [LARGE SCALE GENOMIC DNA]</scope>
    <source>
        <strain evidence="1">MUSC 149</strain>
    </source>
</reference>
<organism evidence="1 2">
    <name type="scientific">Streptomyces mangrovisoli</name>
    <dbReference type="NCBI Taxonomy" id="1428628"/>
    <lineage>
        <taxon>Bacteria</taxon>
        <taxon>Bacillati</taxon>
        <taxon>Actinomycetota</taxon>
        <taxon>Actinomycetes</taxon>
        <taxon>Kitasatosporales</taxon>
        <taxon>Streptomycetaceae</taxon>
        <taxon>Streptomyces</taxon>
    </lineage>
</organism>
<keyword evidence="2" id="KW-1185">Reference proteome</keyword>
<evidence type="ECO:0000313" key="2">
    <source>
        <dbReference type="Proteomes" id="UP000034196"/>
    </source>
</evidence>
<dbReference type="AlphaFoldDB" id="A0A1J4NKU7"/>
<proteinExistence type="predicted"/>
<comment type="caution">
    <text evidence="1">The sequence shown here is derived from an EMBL/GenBank/DDBJ whole genome shotgun (WGS) entry which is preliminary data.</text>
</comment>
<gene>
    <name evidence="1" type="ORF">WN71_037625</name>
</gene>
<evidence type="ECO:0000313" key="1">
    <source>
        <dbReference type="EMBL" id="OIJ62786.1"/>
    </source>
</evidence>